<gene>
    <name evidence="2" type="ORF">BPAE_0293g00070</name>
</gene>
<protein>
    <submittedName>
        <fullName evidence="2">Uncharacterized protein</fullName>
    </submittedName>
</protein>
<dbReference type="AlphaFoldDB" id="A0A4Z1FA39"/>
<reference evidence="2 3" key="1">
    <citation type="submission" date="2017-12" db="EMBL/GenBank/DDBJ databases">
        <title>Comparative genomics of Botrytis spp.</title>
        <authorList>
            <person name="Valero-Jimenez C.A."/>
            <person name="Tapia P."/>
            <person name="Veloso J."/>
            <person name="Silva-Moreno E."/>
            <person name="Staats M."/>
            <person name="Valdes J.H."/>
            <person name="Van Kan J.A.L."/>
        </authorList>
    </citation>
    <scope>NUCLEOTIDE SEQUENCE [LARGE SCALE GENOMIC DNA]</scope>
    <source>
        <strain evidence="2 3">Bp0003</strain>
    </source>
</reference>
<name>A0A4Z1FA39_9HELO</name>
<feature type="compositionally biased region" description="Polar residues" evidence="1">
    <location>
        <begin position="340"/>
        <end position="355"/>
    </location>
</feature>
<keyword evidence="3" id="KW-1185">Reference proteome</keyword>
<evidence type="ECO:0000313" key="3">
    <source>
        <dbReference type="Proteomes" id="UP000297910"/>
    </source>
</evidence>
<feature type="region of interest" description="Disordered" evidence="1">
    <location>
        <begin position="200"/>
        <end position="237"/>
    </location>
</feature>
<feature type="region of interest" description="Disordered" evidence="1">
    <location>
        <begin position="12"/>
        <end position="36"/>
    </location>
</feature>
<feature type="region of interest" description="Disordered" evidence="1">
    <location>
        <begin position="338"/>
        <end position="361"/>
    </location>
</feature>
<comment type="caution">
    <text evidence="2">The sequence shown here is derived from an EMBL/GenBank/DDBJ whole genome shotgun (WGS) entry which is preliminary data.</text>
</comment>
<evidence type="ECO:0000256" key="1">
    <source>
        <dbReference type="SAM" id="MobiDB-lite"/>
    </source>
</evidence>
<evidence type="ECO:0000313" key="2">
    <source>
        <dbReference type="EMBL" id="TGO20470.1"/>
    </source>
</evidence>
<dbReference type="EMBL" id="PQXI01000292">
    <property type="protein sequence ID" value="TGO20470.1"/>
    <property type="molecule type" value="Genomic_DNA"/>
</dbReference>
<dbReference type="Proteomes" id="UP000297910">
    <property type="component" value="Unassembled WGS sequence"/>
</dbReference>
<proteinExistence type="predicted"/>
<feature type="compositionally biased region" description="Low complexity" evidence="1">
    <location>
        <begin position="210"/>
        <end position="232"/>
    </location>
</feature>
<organism evidence="2 3">
    <name type="scientific">Botrytis paeoniae</name>
    <dbReference type="NCBI Taxonomy" id="278948"/>
    <lineage>
        <taxon>Eukaryota</taxon>
        <taxon>Fungi</taxon>
        <taxon>Dikarya</taxon>
        <taxon>Ascomycota</taxon>
        <taxon>Pezizomycotina</taxon>
        <taxon>Leotiomycetes</taxon>
        <taxon>Helotiales</taxon>
        <taxon>Sclerotiniaceae</taxon>
        <taxon>Botrytis</taxon>
    </lineage>
</organism>
<feature type="compositionally biased region" description="Low complexity" evidence="1">
    <location>
        <begin position="16"/>
        <end position="32"/>
    </location>
</feature>
<sequence length="406" mass="45490">MGEMIHLKLQPVEGNSTTSTPSITSTSSSIKSTTKKQRPESIRSIWSRLVFPYTLDDWKVIMDEVKKLYLTGQYEQCAAQCTKVLNSITDPYRVHPLHSLSLSFYCATCLEITASNLTNNSPEKLLLLRDSLSYFQKAEEYITYADIPIQNNDLSPSNRSSSTSSTSSARSSVDSVFSSTSFPSTIDRLSPALSSYSFESCDDDKTPRHSSTFSESSMASTQSTQSTDTTTTLNRPAPLRIKKKVSFSPELPTLISDQSLDNDSSIFEIIPRAIPSPITPSRPIISSKYQSPSPDYPSHNTRLTSYNLNLSSITTQLTYHVTHISNLIDDIQNVRKSRRSNQPSFAPSLFNSPDDLSNEDRAEMERKDIQARIEKLRSGGWGKKRWDGSRYAALRQEVDNELNGWI</sequence>
<accession>A0A4Z1FA39</accession>